<keyword evidence="1" id="KW-1133">Transmembrane helix</keyword>
<evidence type="ECO:0000313" key="2">
    <source>
        <dbReference type="EMBL" id="KJA20748.1"/>
    </source>
</evidence>
<keyword evidence="3" id="KW-1185">Reference proteome</keyword>
<organism evidence="2 3">
    <name type="scientific">Hypholoma sublateritium (strain FD-334 SS-4)</name>
    <dbReference type="NCBI Taxonomy" id="945553"/>
    <lineage>
        <taxon>Eukaryota</taxon>
        <taxon>Fungi</taxon>
        <taxon>Dikarya</taxon>
        <taxon>Basidiomycota</taxon>
        <taxon>Agaricomycotina</taxon>
        <taxon>Agaricomycetes</taxon>
        <taxon>Agaricomycetidae</taxon>
        <taxon>Agaricales</taxon>
        <taxon>Agaricineae</taxon>
        <taxon>Strophariaceae</taxon>
        <taxon>Hypholoma</taxon>
    </lineage>
</organism>
<dbReference type="Proteomes" id="UP000054270">
    <property type="component" value="Unassembled WGS sequence"/>
</dbReference>
<dbReference type="EMBL" id="KN817564">
    <property type="protein sequence ID" value="KJA20748.1"/>
    <property type="molecule type" value="Genomic_DNA"/>
</dbReference>
<evidence type="ECO:0000256" key="1">
    <source>
        <dbReference type="SAM" id="Phobius"/>
    </source>
</evidence>
<feature type="transmembrane region" description="Helical" evidence="1">
    <location>
        <begin position="72"/>
        <end position="94"/>
    </location>
</feature>
<protein>
    <submittedName>
        <fullName evidence="2">Uncharacterized protein</fullName>
    </submittedName>
</protein>
<name>A0A0D2MBF6_HYPSF</name>
<dbReference type="AlphaFoldDB" id="A0A0D2MBF6"/>
<dbReference type="OMA" id="DGNSMIN"/>
<reference evidence="3" key="1">
    <citation type="submission" date="2014-04" db="EMBL/GenBank/DDBJ databases">
        <title>Evolutionary Origins and Diversification of the Mycorrhizal Mutualists.</title>
        <authorList>
            <consortium name="DOE Joint Genome Institute"/>
            <consortium name="Mycorrhizal Genomics Consortium"/>
            <person name="Kohler A."/>
            <person name="Kuo A."/>
            <person name="Nagy L.G."/>
            <person name="Floudas D."/>
            <person name="Copeland A."/>
            <person name="Barry K.W."/>
            <person name="Cichocki N."/>
            <person name="Veneault-Fourrey C."/>
            <person name="LaButti K."/>
            <person name="Lindquist E.A."/>
            <person name="Lipzen A."/>
            <person name="Lundell T."/>
            <person name="Morin E."/>
            <person name="Murat C."/>
            <person name="Riley R."/>
            <person name="Ohm R."/>
            <person name="Sun H."/>
            <person name="Tunlid A."/>
            <person name="Henrissat B."/>
            <person name="Grigoriev I.V."/>
            <person name="Hibbett D.S."/>
            <person name="Martin F."/>
        </authorList>
    </citation>
    <scope>NUCLEOTIDE SEQUENCE [LARGE SCALE GENOMIC DNA]</scope>
    <source>
        <strain evidence="3">FD-334 SS-4</strain>
    </source>
</reference>
<dbReference type="STRING" id="945553.A0A0D2MBF6"/>
<evidence type="ECO:0000313" key="3">
    <source>
        <dbReference type="Proteomes" id="UP000054270"/>
    </source>
</evidence>
<proteinExistence type="predicted"/>
<sequence>MIILDGEAGAGTKDGPYQGLTLRHPSAAFTRTSSLLLPDYNTSEALHWKTAASPSSEPPPKPRRVNPQIWKAAAYAFAVYVFLSLVVILPLTIIKMKKQSNNNDGYNNPDSLWDDIETANPPSLLMLTTSGAPILEFNKTCNVWLETPSDTTAQTRFYLPPDSIVALRSNATYNPTAFVPVYGSLLVEVNSDSSEKDIVFDLGVTYSSSALFQQTNICFSKTGSNRGLSIYTPGQFSLGDRLAFNISVLLPQVTSSVDSFVTYLPMISQTFGDLGQFTTFDRITLEGAAQPIISKYLQAQKISIKNLGASIEGTYNVTASLVLDTIKGPVTSNITLTQLPYPTQPTLLEIDTGDSQIIANVVLDSSKVSGPPKSPAFGMQVNNFNGPLNMTIAYSQNTPNTTMQFTAQNNLAPTTITLDSRYQGTFCAKSKMDQIVVQTLVSPSDDPTGAQRSWILDYSTQRDGYVAGYAGWDAMPMHGRKVQGSSIDITSALNPVFLNFGSSAD</sequence>
<dbReference type="OrthoDB" id="3233661at2759"/>
<keyword evidence="1" id="KW-0472">Membrane</keyword>
<keyword evidence="1" id="KW-0812">Transmembrane</keyword>
<accession>A0A0D2MBF6</accession>
<gene>
    <name evidence="2" type="ORF">HYPSUDRAFT_42835</name>
</gene>